<evidence type="ECO:0000313" key="2">
    <source>
        <dbReference type="EMBL" id="SHI13956.1"/>
    </source>
</evidence>
<gene>
    <name evidence="2" type="ORF">SAMN05443248_8607</name>
</gene>
<dbReference type="Proteomes" id="UP000189796">
    <property type="component" value="Chromosome I"/>
</dbReference>
<name>A0A1M5YPL4_9BRAD</name>
<protein>
    <submittedName>
        <fullName evidence="2">Alpha/beta hydrolase family protein</fullName>
    </submittedName>
</protein>
<dbReference type="Gene3D" id="3.40.50.1820">
    <property type="entry name" value="alpha/beta hydrolase"/>
    <property type="match status" value="1"/>
</dbReference>
<dbReference type="OrthoDB" id="9814966at2"/>
<dbReference type="SUPFAM" id="SSF53474">
    <property type="entry name" value="alpha/beta-Hydrolases"/>
    <property type="match status" value="1"/>
</dbReference>
<dbReference type="InterPro" id="IPR000073">
    <property type="entry name" value="AB_hydrolase_1"/>
</dbReference>
<dbReference type="InterPro" id="IPR029058">
    <property type="entry name" value="AB_hydrolase_fold"/>
</dbReference>
<dbReference type="PANTHER" id="PTHR37017">
    <property type="entry name" value="AB HYDROLASE-1 DOMAIN-CONTAINING PROTEIN-RELATED"/>
    <property type="match status" value="1"/>
</dbReference>
<dbReference type="Pfam" id="PF12697">
    <property type="entry name" value="Abhydrolase_6"/>
    <property type="match status" value="1"/>
</dbReference>
<reference evidence="2 3" key="1">
    <citation type="submission" date="2016-11" db="EMBL/GenBank/DDBJ databases">
        <authorList>
            <person name="Jaros S."/>
            <person name="Januszkiewicz K."/>
            <person name="Wedrychowicz H."/>
        </authorList>
    </citation>
    <scope>NUCLEOTIDE SEQUENCE [LARGE SCALE GENOMIC DNA]</scope>
    <source>
        <strain evidence="2 3">GAS138</strain>
    </source>
</reference>
<sequence>MASFVLVPGAGGMAWYWHRAVPLIRAAGHEPIAVDLPGDDSQAGLAAYADIVIRAFAERSDVVLVAQSLAGFTVPLVCARASVRMVVFVNAMIPKPGETAGAWWGATGAVDAREQAAARRGYATQFDVGTYFLHDVPRDVLRAGPEQPREEAETVFGEPCRFERWPDIPIHVLAGKDDRFFPIEFQRRVARERLGKEAEEIFGGHLVALSNAEGLTERLVAAARVVRLPSLRGRVNLRQL</sequence>
<evidence type="ECO:0000313" key="3">
    <source>
        <dbReference type="Proteomes" id="UP000189796"/>
    </source>
</evidence>
<evidence type="ECO:0000259" key="1">
    <source>
        <dbReference type="Pfam" id="PF12697"/>
    </source>
</evidence>
<dbReference type="AlphaFoldDB" id="A0A1M5YPL4"/>
<dbReference type="EMBL" id="LT670817">
    <property type="protein sequence ID" value="SHI13956.1"/>
    <property type="molecule type" value="Genomic_DNA"/>
</dbReference>
<dbReference type="RefSeq" id="WP_079606592.1">
    <property type="nucleotide sequence ID" value="NZ_LT670817.1"/>
</dbReference>
<keyword evidence="2" id="KW-0378">Hydrolase</keyword>
<dbReference type="GO" id="GO:0016787">
    <property type="term" value="F:hydrolase activity"/>
    <property type="evidence" value="ECO:0007669"/>
    <property type="project" value="UniProtKB-KW"/>
</dbReference>
<dbReference type="InterPro" id="IPR052897">
    <property type="entry name" value="Sec-Metab_Biosynth_Hydrolase"/>
</dbReference>
<feature type="domain" description="AB hydrolase-1" evidence="1">
    <location>
        <begin position="4"/>
        <end position="215"/>
    </location>
</feature>
<proteinExistence type="predicted"/>
<organism evidence="2 3">
    <name type="scientific">Bradyrhizobium erythrophlei</name>
    <dbReference type="NCBI Taxonomy" id="1437360"/>
    <lineage>
        <taxon>Bacteria</taxon>
        <taxon>Pseudomonadati</taxon>
        <taxon>Pseudomonadota</taxon>
        <taxon>Alphaproteobacteria</taxon>
        <taxon>Hyphomicrobiales</taxon>
        <taxon>Nitrobacteraceae</taxon>
        <taxon>Bradyrhizobium</taxon>
    </lineage>
</organism>
<dbReference type="PANTHER" id="PTHR37017:SF11">
    <property type="entry name" value="ESTERASE_LIPASE_THIOESTERASE DOMAIN-CONTAINING PROTEIN"/>
    <property type="match status" value="1"/>
</dbReference>
<accession>A0A1M5YPL4</accession>